<reference evidence="3" key="1">
    <citation type="submission" date="2016-04" db="EMBL/GenBank/DDBJ databases">
        <title>Complete Genome Sequences of Twelve Strains of a Stable Defined Moderately Diverse Mouse Microbiota 2 (sDMDMm2).</title>
        <authorList>
            <person name="Uchimura Y."/>
            <person name="Wyss M."/>
            <person name="Brugiroux S."/>
            <person name="Limenitakis J.P."/>
            <person name="Stecher B."/>
            <person name="McCoy K.D."/>
            <person name="Macpherson A.J."/>
        </authorList>
    </citation>
    <scope>NUCLEOTIDE SEQUENCE [LARGE SCALE GENOMIC DNA]</scope>
    <source>
        <strain evidence="3">YL27</strain>
    </source>
</reference>
<dbReference type="InterPro" id="IPR012334">
    <property type="entry name" value="Pectin_lyas_fold"/>
</dbReference>
<dbReference type="Proteomes" id="UP000186351">
    <property type="component" value="Chromosome"/>
</dbReference>
<accession>A0A1Z2XE62</accession>
<dbReference type="AlphaFoldDB" id="A0A1B1S7J7"/>
<dbReference type="SMART" id="SM00710">
    <property type="entry name" value="PbH1"/>
    <property type="match status" value="6"/>
</dbReference>
<keyword evidence="3" id="KW-1185">Reference proteome</keyword>
<keyword evidence="1" id="KW-0732">Signal</keyword>
<sequence length="506" mass="53789">MIMKKSILFLYLGSSLTALSANDVYQTPNTGTVYSFADLAKIEDSGVTQLDDNTFSLSKDIDILDQDGLVLDNNATLRMGADILVRMYGGNNNFAPADTATIMPTEEGIKPKGIHFLDTSVPQTVKHVRFEGAGLRLGAPAGVTVESCSFIEHNTRIGNYAIGFVASSINNAVRNCYFYRTHLSAIGAGSNLAAGVVIEDNVFEDCSTDNRNYPVINETPAADNGAIIIRRNTIYGGKRTLPGAISVSNMLSMIGNHRIEIEDNYMDNSRYGINILGNYMNVKIKGNEIINCHYETNAMNGGSGITVNSTSDSNPTSVYVEGNTIDGCLWGATIIGKTRANFGNNADASSSDYNPGGNVFANNGNCGKAPAGAENAWDPAIPYDLYNNTALTIYAQGNTWGGADQSAEEIEKRIYHKADNSALGEVVYLPAGGVAGITEIETPDFSISVSGAGRFSVNGVDATTPVVVYDLSGIRLFNGTAGQEITTSHRGAAIVTVVGKSVRILL</sequence>
<dbReference type="KEGG" id="pary:A4V02_02890"/>
<feature type="signal peptide" evidence="1">
    <location>
        <begin position="1"/>
        <end position="20"/>
    </location>
</feature>
<organism evidence="2 3">
    <name type="scientific">Muribaculum intestinale</name>
    <dbReference type="NCBI Taxonomy" id="1796646"/>
    <lineage>
        <taxon>Bacteria</taxon>
        <taxon>Pseudomonadati</taxon>
        <taxon>Bacteroidota</taxon>
        <taxon>Bacteroidia</taxon>
        <taxon>Bacteroidales</taxon>
        <taxon>Muribaculaceae</taxon>
        <taxon>Muribaculum</taxon>
    </lineage>
</organism>
<dbReference type="SUPFAM" id="SSF51126">
    <property type="entry name" value="Pectin lyase-like"/>
    <property type="match status" value="1"/>
</dbReference>
<evidence type="ECO:0000313" key="2">
    <source>
        <dbReference type="EMBL" id="ANU62770.1"/>
    </source>
</evidence>
<evidence type="ECO:0000313" key="3">
    <source>
        <dbReference type="Proteomes" id="UP000186351"/>
    </source>
</evidence>
<protein>
    <recommendedName>
        <fullName evidence="4">Right handed beta helix domain-containing protein</fullName>
    </recommendedName>
</protein>
<dbReference type="EMBL" id="CP015402">
    <property type="protein sequence ID" value="ANU62770.1"/>
    <property type="molecule type" value="Genomic_DNA"/>
</dbReference>
<evidence type="ECO:0000256" key="1">
    <source>
        <dbReference type="SAM" id="SignalP"/>
    </source>
</evidence>
<name>A0A1B1S7J7_9BACT</name>
<dbReference type="InterPro" id="IPR011050">
    <property type="entry name" value="Pectin_lyase_fold/virulence"/>
</dbReference>
<evidence type="ECO:0008006" key="4">
    <source>
        <dbReference type="Google" id="ProtNLM"/>
    </source>
</evidence>
<feature type="chain" id="PRO_5008529319" description="Right handed beta helix domain-containing protein" evidence="1">
    <location>
        <begin position="21"/>
        <end position="506"/>
    </location>
</feature>
<dbReference type="InterPro" id="IPR006626">
    <property type="entry name" value="PbH1"/>
</dbReference>
<gene>
    <name evidence="2" type="ORF">A4V02_02890</name>
</gene>
<accession>A0A1B1S7J7</accession>
<dbReference type="Gene3D" id="2.160.20.10">
    <property type="entry name" value="Single-stranded right-handed beta-helix, Pectin lyase-like"/>
    <property type="match status" value="1"/>
</dbReference>
<proteinExistence type="predicted"/>